<keyword evidence="1" id="KW-0966">Cell projection</keyword>
<dbReference type="Gene3D" id="1.20.58.300">
    <property type="entry name" value="FlgN-like"/>
    <property type="match status" value="1"/>
</dbReference>
<dbReference type="Proteomes" id="UP001259803">
    <property type="component" value="Unassembled WGS sequence"/>
</dbReference>
<dbReference type="InterPro" id="IPR036679">
    <property type="entry name" value="FlgN-like_sf"/>
</dbReference>
<protein>
    <submittedName>
        <fullName evidence="1">Flagellar protein FlgN</fullName>
    </submittedName>
</protein>
<dbReference type="EMBL" id="JAVRHS010000001">
    <property type="protein sequence ID" value="MDT0574712.1"/>
    <property type="molecule type" value="Genomic_DNA"/>
</dbReference>
<accession>A0ABU2ZH21</accession>
<evidence type="ECO:0000313" key="2">
    <source>
        <dbReference type="Proteomes" id="UP001259803"/>
    </source>
</evidence>
<keyword evidence="2" id="KW-1185">Reference proteome</keyword>
<dbReference type="SUPFAM" id="SSF140566">
    <property type="entry name" value="FlgN-like"/>
    <property type="match status" value="1"/>
</dbReference>
<proteinExistence type="predicted"/>
<organism evidence="1 2">
    <name type="scientific">Croceicoccus esteveae</name>
    <dbReference type="NCBI Taxonomy" id="3075597"/>
    <lineage>
        <taxon>Bacteria</taxon>
        <taxon>Pseudomonadati</taxon>
        <taxon>Pseudomonadota</taxon>
        <taxon>Alphaproteobacteria</taxon>
        <taxon>Sphingomonadales</taxon>
        <taxon>Erythrobacteraceae</taxon>
        <taxon>Croceicoccus</taxon>
    </lineage>
</organism>
<reference evidence="1 2" key="1">
    <citation type="submission" date="2023-09" db="EMBL/GenBank/DDBJ databases">
        <authorList>
            <person name="Rey-Velasco X."/>
        </authorList>
    </citation>
    <scope>NUCLEOTIDE SEQUENCE [LARGE SCALE GENOMIC DNA]</scope>
    <source>
        <strain evidence="1 2">F390</strain>
    </source>
</reference>
<sequence>MTGNASLCDRLRQMIAVLHDERQALAALDLEGLVAATQSKQDLCTRLDELGAASNQLDAECVGLVQSARQINEVNRRIRNILAANVAARLEVMTGAAGLYRPRTDYARLPALAG</sequence>
<gene>
    <name evidence="1" type="ORF">RM533_00780</name>
</gene>
<name>A0ABU2ZH21_9SPHN</name>
<evidence type="ECO:0000313" key="1">
    <source>
        <dbReference type="EMBL" id="MDT0574712.1"/>
    </source>
</evidence>
<keyword evidence="1" id="KW-0282">Flagellum</keyword>
<keyword evidence="1" id="KW-0969">Cilium</keyword>
<dbReference type="RefSeq" id="WP_311339279.1">
    <property type="nucleotide sequence ID" value="NZ_JAVRHS010000001.1"/>
</dbReference>
<comment type="caution">
    <text evidence="1">The sequence shown here is derived from an EMBL/GenBank/DDBJ whole genome shotgun (WGS) entry which is preliminary data.</text>
</comment>